<reference evidence="4" key="1">
    <citation type="submission" date="2024-06" db="EMBL/GenBank/DDBJ databases">
        <title>Multi-omics analyses provide insights into the biosynthesis of the anticancer antibiotic pleurotin in Hohenbuehelia grisea.</title>
        <authorList>
            <person name="Weaver J.A."/>
            <person name="Alberti F."/>
        </authorList>
    </citation>
    <scope>NUCLEOTIDE SEQUENCE [LARGE SCALE GENOMIC DNA]</scope>
    <source>
        <strain evidence="4">T-177</strain>
    </source>
</reference>
<dbReference type="EMBL" id="JASNQZ010000011">
    <property type="protein sequence ID" value="KAL0951518.1"/>
    <property type="molecule type" value="Genomic_DNA"/>
</dbReference>
<dbReference type="Proteomes" id="UP001556367">
    <property type="component" value="Unassembled WGS sequence"/>
</dbReference>
<feature type="compositionally biased region" description="Basic and acidic residues" evidence="1">
    <location>
        <begin position="579"/>
        <end position="593"/>
    </location>
</feature>
<feature type="compositionally biased region" description="Low complexity" evidence="1">
    <location>
        <begin position="90"/>
        <end position="100"/>
    </location>
</feature>
<feature type="transmembrane region" description="Helical" evidence="2">
    <location>
        <begin position="909"/>
        <end position="927"/>
    </location>
</feature>
<evidence type="ECO:0000313" key="3">
    <source>
        <dbReference type="EMBL" id="KAL0951518.1"/>
    </source>
</evidence>
<evidence type="ECO:0000256" key="1">
    <source>
        <dbReference type="SAM" id="MobiDB-lite"/>
    </source>
</evidence>
<feature type="compositionally biased region" description="Basic and acidic residues" evidence="1">
    <location>
        <begin position="75"/>
        <end position="84"/>
    </location>
</feature>
<feature type="transmembrane region" description="Helical" evidence="2">
    <location>
        <begin position="845"/>
        <end position="864"/>
    </location>
</feature>
<feature type="region of interest" description="Disordered" evidence="1">
    <location>
        <begin position="136"/>
        <end position="237"/>
    </location>
</feature>
<protein>
    <submittedName>
        <fullName evidence="3">Uncharacterized protein</fullName>
    </submittedName>
</protein>
<feature type="transmembrane region" description="Helical" evidence="2">
    <location>
        <begin position="885"/>
        <end position="903"/>
    </location>
</feature>
<sequence length="931" mass="104508">MAKAEPTTPVSYALNTPSPSSSRSQAPLRNANGGLHVGSPTATRKSPLNPDSPARQSPRTPQSKRRSAQGTDSSPLHEKVDSQTRRRRISAAALASRGRANTGDVFGAFSDEYELAQEDPQLLLDVQRALKLKAKREARARAGLPITSQRSPLSVSSGSSPATSHSSRQPFPSYSPSKAEHSPPNSKLDFSSPPVTPPRISSSSARALVLHPVPYSPDGGSTLDWGGEEPADEKSERRWTLSITKKKGKDKVTDIDPASLQKREDKHAVKLSSMRSDASAKTLQSAELLRNQFERKYRLVYDALESDSGPLNPAQVARWFNACEPRYQEFLDKSYPRMPNERFRNPNIRQPWRLSASVFEEYYNAHRFRPGMATIPEDMPGFKALNAYMPESPSLRPVIPRFQGQEDRISFEALNGSLRNSLDVQSRQSADSVYSGISALSNRHPPPVSPSPSFRRVRDFAGQGHESDHRSDGGRSQRNSASLSDGPLRSPIKLAFRSRSGGADSRVDMHVDVRDSVSREPSEAGDGPSPASRPLSDRNITGLTVKHEERGDASTSVRPSVSPQPDRRRVRVSLQQPEPSHKPPEISEQDEKKLQREYDRKHKLLVEVNAQNSRIRSILNRTSTVVREHDHLLGDLSNRLGIPRQAIEQEIIEAFGHDPAAVTNSTRRLQGWRAVEDIHERVHRQRILLRRYLSGAHEEQLQGSDEALGVPIASLLSSLTMLSAQHEELQVKAHEVGKVLNQVKSLHTEVKSEYNEALAHTSIVYPELSHIVALEESYKDRYQQFWEFGMDTLTFLLDQITPFWRVYGKTIGIDVQDFLIIPLYRNEFTGEPKRYPIHRVPRRSFRHWVGLFVFFCLSASTCILQGRAAVTSSRNFRLQAITHSGVRWMAMPFFWIAIVIQWSAFFVELGIVLVQLAVVAWWLGWLVKIYN</sequence>
<organism evidence="3 4">
    <name type="scientific">Hohenbuehelia grisea</name>
    <dbReference type="NCBI Taxonomy" id="104357"/>
    <lineage>
        <taxon>Eukaryota</taxon>
        <taxon>Fungi</taxon>
        <taxon>Dikarya</taxon>
        <taxon>Basidiomycota</taxon>
        <taxon>Agaricomycotina</taxon>
        <taxon>Agaricomycetes</taxon>
        <taxon>Agaricomycetidae</taxon>
        <taxon>Agaricales</taxon>
        <taxon>Pleurotineae</taxon>
        <taxon>Pleurotaceae</taxon>
        <taxon>Hohenbuehelia</taxon>
    </lineage>
</organism>
<accession>A0ABR3J7S4</accession>
<feature type="region of interest" description="Disordered" evidence="1">
    <location>
        <begin position="461"/>
        <end position="593"/>
    </location>
</feature>
<keyword evidence="2" id="KW-0812">Transmembrane</keyword>
<feature type="compositionally biased region" description="Polar residues" evidence="1">
    <location>
        <begin position="8"/>
        <end position="27"/>
    </location>
</feature>
<name>A0ABR3J7S4_9AGAR</name>
<keyword evidence="2" id="KW-1133">Transmembrane helix</keyword>
<proteinExistence type="predicted"/>
<feature type="region of interest" description="Disordered" evidence="1">
    <location>
        <begin position="437"/>
        <end position="456"/>
    </location>
</feature>
<feature type="compositionally biased region" description="Basic and acidic residues" evidence="1">
    <location>
        <begin position="505"/>
        <end position="522"/>
    </location>
</feature>
<keyword evidence="2" id="KW-0472">Membrane</keyword>
<keyword evidence="4" id="KW-1185">Reference proteome</keyword>
<comment type="caution">
    <text evidence="3">The sequence shown here is derived from an EMBL/GenBank/DDBJ whole genome shotgun (WGS) entry which is preliminary data.</text>
</comment>
<feature type="region of interest" description="Disordered" evidence="1">
    <location>
        <begin position="1"/>
        <end position="104"/>
    </location>
</feature>
<feature type="compositionally biased region" description="Polar residues" evidence="1">
    <location>
        <begin position="553"/>
        <end position="563"/>
    </location>
</feature>
<evidence type="ECO:0000313" key="4">
    <source>
        <dbReference type="Proteomes" id="UP001556367"/>
    </source>
</evidence>
<feature type="compositionally biased region" description="Basic and acidic residues" evidence="1">
    <location>
        <begin position="465"/>
        <end position="475"/>
    </location>
</feature>
<gene>
    <name evidence="3" type="ORF">HGRIS_008203</name>
</gene>
<evidence type="ECO:0000256" key="2">
    <source>
        <dbReference type="SAM" id="Phobius"/>
    </source>
</evidence>
<feature type="compositionally biased region" description="Low complexity" evidence="1">
    <location>
        <begin position="141"/>
        <end position="167"/>
    </location>
</feature>